<keyword evidence="2" id="KW-0067">ATP-binding</keyword>
<proteinExistence type="predicted"/>
<dbReference type="GO" id="GO:0030687">
    <property type="term" value="C:preribosome, large subunit precursor"/>
    <property type="evidence" value="ECO:0007669"/>
    <property type="project" value="TreeGrafter"/>
</dbReference>
<keyword evidence="4" id="KW-1185">Reference proteome</keyword>
<dbReference type="AlphaFoldDB" id="A0A8J2LGZ0"/>
<protein>
    <submittedName>
        <fullName evidence="3">Uncharacterized protein</fullName>
    </submittedName>
</protein>
<dbReference type="GO" id="GO:0000027">
    <property type="term" value="P:ribosomal large subunit assembly"/>
    <property type="evidence" value="ECO:0007669"/>
    <property type="project" value="TreeGrafter"/>
</dbReference>
<keyword evidence="1" id="KW-0547">Nucleotide-binding</keyword>
<name>A0A8J2LGZ0_9HEXA</name>
<dbReference type="PANTHER" id="PTHR48103">
    <property type="entry name" value="MIDASIN-RELATED"/>
    <property type="match status" value="1"/>
</dbReference>
<dbReference type="PANTHER" id="PTHR48103:SF2">
    <property type="entry name" value="MIDASIN"/>
    <property type="match status" value="1"/>
</dbReference>
<evidence type="ECO:0000313" key="4">
    <source>
        <dbReference type="Proteomes" id="UP000708208"/>
    </source>
</evidence>
<organism evidence="3 4">
    <name type="scientific">Allacma fusca</name>
    <dbReference type="NCBI Taxonomy" id="39272"/>
    <lineage>
        <taxon>Eukaryota</taxon>
        <taxon>Metazoa</taxon>
        <taxon>Ecdysozoa</taxon>
        <taxon>Arthropoda</taxon>
        <taxon>Hexapoda</taxon>
        <taxon>Collembola</taxon>
        <taxon>Symphypleona</taxon>
        <taxon>Sminthuridae</taxon>
        <taxon>Allacma</taxon>
    </lineage>
</organism>
<evidence type="ECO:0000313" key="3">
    <source>
        <dbReference type="EMBL" id="CAG7830512.1"/>
    </source>
</evidence>
<dbReference type="Proteomes" id="UP000708208">
    <property type="component" value="Unassembled WGS sequence"/>
</dbReference>
<feature type="non-terminal residue" evidence="3">
    <location>
        <position position="1"/>
    </location>
</feature>
<dbReference type="GO" id="GO:0005634">
    <property type="term" value="C:nucleus"/>
    <property type="evidence" value="ECO:0007669"/>
    <property type="project" value="TreeGrafter"/>
</dbReference>
<accession>A0A8J2LGZ0</accession>
<gene>
    <name evidence="3" type="ORF">AFUS01_LOCUS40311</name>
</gene>
<sequence length="112" mass="13086">SDSSDLLGGYSLVELKYIFAPIREEFETLFRLKFRGDTNKKFLDHLTTAYANRNWKILVQLMAHVQRSAVLRQEKLNDRMDILHRWVGLGHQISRIETQLGQGEESPFAFSF</sequence>
<evidence type="ECO:0000256" key="1">
    <source>
        <dbReference type="ARBA" id="ARBA00022741"/>
    </source>
</evidence>
<comment type="caution">
    <text evidence="3">The sequence shown here is derived from an EMBL/GenBank/DDBJ whole genome shotgun (WGS) entry which is preliminary data.</text>
</comment>
<evidence type="ECO:0000256" key="2">
    <source>
        <dbReference type="ARBA" id="ARBA00022840"/>
    </source>
</evidence>
<feature type="non-terminal residue" evidence="3">
    <location>
        <position position="112"/>
    </location>
</feature>
<dbReference type="GO" id="GO:0005524">
    <property type="term" value="F:ATP binding"/>
    <property type="evidence" value="ECO:0007669"/>
    <property type="project" value="UniProtKB-KW"/>
</dbReference>
<reference evidence="3" key="1">
    <citation type="submission" date="2021-06" db="EMBL/GenBank/DDBJ databases">
        <authorList>
            <person name="Hodson N. C."/>
            <person name="Mongue J. A."/>
            <person name="Jaron S. K."/>
        </authorList>
    </citation>
    <scope>NUCLEOTIDE SEQUENCE</scope>
</reference>
<dbReference type="GO" id="GO:0000055">
    <property type="term" value="P:ribosomal large subunit export from nucleus"/>
    <property type="evidence" value="ECO:0007669"/>
    <property type="project" value="TreeGrafter"/>
</dbReference>
<dbReference type="EMBL" id="CAJVCH010556265">
    <property type="protein sequence ID" value="CAG7830512.1"/>
    <property type="molecule type" value="Genomic_DNA"/>
</dbReference>